<feature type="transmembrane region" description="Helical" evidence="2">
    <location>
        <begin position="217"/>
        <end position="242"/>
    </location>
</feature>
<feature type="transmembrane region" description="Helical" evidence="2">
    <location>
        <begin position="183"/>
        <end position="205"/>
    </location>
</feature>
<evidence type="ECO:0008006" key="5">
    <source>
        <dbReference type="Google" id="ProtNLM"/>
    </source>
</evidence>
<reference evidence="3" key="1">
    <citation type="submission" date="2020-01" db="EMBL/GenBank/DDBJ databases">
        <authorList>
            <consortium name="DOE Joint Genome Institute"/>
            <person name="Haridas S."/>
            <person name="Albert R."/>
            <person name="Binder M."/>
            <person name="Bloem J."/>
            <person name="Labutti K."/>
            <person name="Salamov A."/>
            <person name="Andreopoulos B."/>
            <person name="Baker S.E."/>
            <person name="Barry K."/>
            <person name="Bills G."/>
            <person name="Bluhm B.H."/>
            <person name="Cannon C."/>
            <person name="Castanera R."/>
            <person name="Culley D.E."/>
            <person name="Daum C."/>
            <person name="Ezra D."/>
            <person name="Gonzalez J.B."/>
            <person name="Henrissat B."/>
            <person name="Kuo A."/>
            <person name="Liang C."/>
            <person name="Lipzen A."/>
            <person name="Lutzoni F."/>
            <person name="Magnuson J."/>
            <person name="Mondo S."/>
            <person name="Nolan M."/>
            <person name="Ohm R."/>
            <person name="Pangilinan J."/>
            <person name="Park H.-J."/>
            <person name="Ramirez L."/>
            <person name="Alfaro M."/>
            <person name="Sun H."/>
            <person name="Tritt A."/>
            <person name="Yoshinaga Y."/>
            <person name="Zwiers L.-H."/>
            <person name="Turgeon B.G."/>
            <person name="Goodwin S.B."/>
            <person name="Spatafora J.W."/>
            <person name="Crous P.W."/>
            <person name="Grigoriev I.V."/>
        </authorList>
    </citation>
    <scope>NUCLEOTIDE SEQUENCE</scope>
    <source>
        <strain evidence="3">IPT5</strain>
    </source>
</reference>
<feature type="transmembrane region" description="Helical" evidence="2">
    <location>
        <begin position="511"/>
        <end position="529"/>
    </location>
</feature>
<dbReference type="EMBL" id="MU006315">
    <property type="protein sequence ID" value="KAF2848832.1"/>
    <property type="molecule type" value="Genomic_DNA"/>
</dbReference>
<organism evidence="3 4">
    <name type="scientific">Plenodomus tracheiphilus IPT5</name>
    <dbReference type="NCBI Taxonomy" id="1408161"/>
    <lineage>
        <taxon>Eukaryota</taxon>
        <taxon>Fungi</taxon>
        <taxon>Dikarya</taxon>
        <taxon>Ascomycota</taxon>
        <taxon>Pezizomycotina</taxon>
        <taxon>Dothideomycetes</taxon>
        <taxon>Pleosporomycetidae</taxon>
        <taxon>Pleosporales</taxon>
        <taxon>Pleosporineae</taxon>
        <taxon>Leptosphaeriaceae</taxon>
        <taxon>Plenodomus</taxon>
    </lineage>
</organism>
<dbReference type="PANTHER" id="PTHR42101">
    <property type="entry name" value="CHROMOSOME 16, WHOLE GENOME SHOTGUN SEQUENCE"/>
    <property type="match status" value="1"/>
</dbReference>
<dbReference type="AlphaFoldDB" id="A0A6A7B0D0"/>
<feature type="transmembrane region" description="Helical" evidence="2">
    <location>
        <begin position="84"/>
        <end position="103"/>
    </location>
</feature>
<name>A0A6A7B0D0_9PLEO</name>
<keyword evidence="2" id="KW-1133">Transmembrane helix</keyword>
<dbReference type="PANTHER" id="PTHR42101:SF1">
    <property type="entry name" value="LOW TEMPERATURE REQUIREMENT A"/>
    <property type="match status" value="1"/>
</dbReference>
<feature type="transmembrane region" description="Helical" evidence="2">
    <location>
        <begin position="152"/>
        <end position="177"/>
    </location>
</feature>
<keyword evidence="4" id="KW-1185">Reference proteome</keyword>
<evidence type="ECO:0000256" key="2">
    <source>
        <dbReference type="SAM" id="Phobius"/>
    </source>
</evidence>
<evidence type="ECO:0000313" key="4">
    <source>
        <dbReference type="Proteomes" id="UP000799423"/>
    </source>
</evidence>
<dbReference type="Proteomes" id="UP000799423">
    <property type="component" value="Unassembled WGS sequence"/>
</dbReference>
<proteinExistence type="predicted"/>
<feature type="transmembrane region" description="Helical" evidence="2">
    <location>
        <begin position="541"/>
        <end position="558"/>
    </location>
</feature>
<feature type="transmembrane region" description="Helical" evidence="2">
    <location>
        <begin position="59"/>
        <end position="78"/>
    </location>
</feature>
<dbReference type="Pfam" id="PF06772">
    <property type="entry name" value="LtrA"/>
    <property type="match status" value="1"/>
</dbReference>
<evidence type="ECO:0000256" key="1">
    <source>
        <dbReference type="SAM" id="MobiDB-lite"/>
    </source>
</evidence>
<feature type="compositionally biased region" description="Polar residues" evidence="1">
    <location>
        <begin position="632"/>
        <end position="646"/>
    </location>
</feature>
<gene>
    <name evidence="3" type="ORF">T440DRAFT_148190</name>
</gene>
<accession>A0A6A7B0D0</accession>
<sequence>MLILNYFSVTSTDPKPHVDNEKHLAQLHKTTPLIESPLAGADHDSLVFSQRHEANSVELFFDLFFVANLATFTAYHSITDGDYLLGYIGFFGILWSSWFQITLHDVRFARDSLYERVCKTVQFITFVGLALVGSQFNPASAKGKGNNTSFRILCLVLVISRGLLAIQNMVVLFFTYRARYSKLYLPLGLIIDTYAIAAGVFAGMTPAFKTADQSKRLVYLVWYATMGLEALAVIGISCFWRMLSFKKTHLMERMSLLTIIVIGEGAIGVTKTVGKIMKIGLEVEGCFLIMCIIITLVLLWALYFDNFPHGHYGTIRQQFWSLLHFPYHLAIVGVVEDSQQLALSRYVQRNALFIRNNIDQCCQVKNLDGKALQESLLTLLKKFKLDGSLATETYDTQVKNAIYRIGNSTGICSPTNATAYHWSKLATEAASWPNDFIEVNYGISNGIFTGLGMKIPIDKLEKYTPLEVALQAWKIVYLYYWSCFVVLILCSIVFLVLIKRHKTDMFDYASLVSRCLALGIGGAMIGLYADKDILYGALKSPMLLPICVIVLFFILLVDKVTSLWSNARLQNSGEPYVLEEAGEHGHGGHEGGHGEVHEAVHHGHANHESGGGLVDVAKQSRWSTHVDMLPLSSPNSERTTSPFAQY</sequence>
<feature type="transmembrane region" description="Helical" evidence="2">
    <location>
        <begin position="478"/>
        <end position="499"/>
    </location>
</feature>
<feature type="transmembrane region" description="Helical" evidence="2">
    <location>
        <begin position="285"/>
        <end position="303"/>
    </location>
</feature>
<dbReference type="OrthoDB" id="3177213at2759"/>
<protein>
    <recommendedName>
        <fullName evidence="5">Low temperature requirement A</fullName>
    </recommendedName>
</protein>
<feature type="region of interest" description="Disordered" evidence="1">
    <location>
        <begin position="627"/>
        <end position="646"/>
    </location>
</feature>
<keyword evidence="2" id="KW-0472">Membrane</keyword>
<dbReference type="InterPro" id="IPR010640">
    <property type="entry name" value="Low_temperature_requirement_A"/>
</dbReference>
<keyword evidence="2" id="KW-0812">Transmembrane</keyword>
<evidence type="ECO:0000313" key="3">
    <source>
        <dbReference type="EMBL" id="KAF2848832.1"/>
    </source>
</evidence>